<dbReference type="PANTHER" id="PTHR11080:SF2">
    <property type="entry name" value="LD05707P"/>
    <property type="match status" value="1"/>
</dbReference>
<evidence type="ECO:0000256" key="5">
    <source>
        <dbReference type="ARBA" id="ARBA00037900"/>
    </source>
</evidence>
<dbReference type="Proteomes" id="UP001209681">
    <property type="component" value="Unassembled WGS sequence"/>
</dbReference>
<dbReference type="InterPro" id="IPR000868">
    <property type="entry name" value="Isochorismatase-like_dom"/>
</dbReference>
<dbReference type="SUPFAM" id="SSF52499">
    <property type="entry name" value="Isochorismatase-like hydrolases"/>
    <property type="match status" value="1"/>
</dbReference>
<dbReference type="CDD" id="cd01011">
    <property type="entry name" value="nicotinamidase"/>
    <property type="match status" value="1"/>
</dbReference>
<evidence type="ECO:0000256" key="4">
    <source>
        <dbReference type="ARBA" id="ARBA00022801"/>
    </source>
</evidence>
<organism evidence="9 10">
    <name type="scientific">Desulfobotulus pelophilus</name>
    <dbReference type="NCBI Taxonomy" id="2823377"/>
    <lineage>
        <taxon>Bacteria</taxon>
        <taxon>Pseudomonadati</taxon>
        <taxon>Thermodesulfobacteriota</taxon>
        <taxon>Desulfobacteria</taxon>
        <taxon>Desulfobacterales</taxon>
        <taxon>Desulfobacteraceae</taxon>
        <taxon>Desulfobotulus</taxon>
    </lineage>
</organism>
<dbReference type="InterPro" id="IPR036380">
    <property type="entry name" value="Isochorismatase-like_sf"/>
</dbReference>
<evidence type="ECO:0000313" key="9">
    <source>
        <dbReference type="EMBL" id="MCW7754369.1"/>
    </source>
</evidence>
<accession>A0ABT3NA89</accession>
<dbReference type="EC" id="3.5.1.19" evidence="6"/>
<dbReference type="RefSeq" id="WP_265425289.1">
    <property type="nucleotide sequence ID" value="NZ_JAPFPW010000011.1"/>
</dbReference>
<evidence type="ECO:0000256" key="1">
    <source>
        <dbReference type="ARBA" id="ARBA00006336"/>
    </source>
</evidence>
<dbReference type="Gene3D" id="3.40.50.850">
    <property type="entry name" value="Isochorismatase-like"/>
    <property type="match status" value="1"/>
</dbReference>
<evidence type="ECO:0000256" key="3">
    <source>
        <dbReference type="ARBA" id="ARBA00022723"/>
    </source>
</evidence>
<evidence type="ECO:0000259" key="8">
    <source>
        <dbReference type="Pfam" id="PF00857"/>
    </source>
</evidence>
<sequence>MSGKMAFVIVDVQNDFCPGGALGVAGGDRVIAPINRVARLFAEAGLPVFVSRDWHPPETGHFEIFGGPWPVHCVQESRGAAFHPDLELPHGSTVVSKGKDPDSDGYSAFEAFTDEGHSLGELLHRAGVHHLVIGGLATDYCVRATALEALAQGFRVTVLEDGVAGVNVKPGDSLRAMETMKAEGARFIRAHNLVIET</sequence>
<protein>
    <recommendedName>
        <fullName evidence="6">nicotinamidase</fullName>
        <ecNumber evidence="6">3.5.1.19</ecNumber>
    </recommendedName>
    <alternativeName>
        <fullName evidence="7">Nicotinamide deamidase</fullName>
    </alternativeName>
</protein>
<feature type="domain" description="Isochorismatase-like" evidence="8">
    <location>
        <begin position="6"/>
        <end position="189"/>
    </location>
</feature>
<evidence type="ECO:0000256" key="2">
    <source>
        <dbReference type="ARBA" id="ARBA00022642"/>
    </source>
</evidence>
<comment type="similarity">
    <text evidence="1">Belongs to the isochorismatase family.</text>
</comment>
<keyword evidence="3" id="KW-0479">Metal-binding</keyword>
<proteinExistence type="inferred from homology"/>
<name>A0ABT3NA89_9BACT</name>
<evidence type="ECO:0000313" key="10">
    <source>
        <dbReference type="Proteomes" id="UP001209681"/>
    </source>
</evidence>
<gene>
    <name evidence="9" type="ORF">OOT00_10265</name>
</gene>
<dbReference type="EMBL" id="JAPFPW010000011">
    <property type="protein sequence ID" value="MCW7754369.1"/>
    <property type="molecule type" value="Genomic_DNA"/>
</dbReference>
<reference evidence="9 10" key="1">
    <citation type="submission" date="2022-11" db="EMBL/GenBank/DDBJ databases">
        <title>Desulfobotulus tamanensis H1 sp. nov. - anaerobic, alkaliphilic, sulphate reducing bacterium isolated from terrestrial mud volcano.</title>
        <authorList>
            <person name="Frolova A."/>
            <person name="Merkel A.Y."/>
            <person name="Slobodkin A.I."/>
        </authorList>
    </citation>
    <scope>NUCLEOTIDE SEQUENCE [LARGE SCALE GENOMIC DNA]</scope>
    <source>
        <strain evidence="9 10">H1</strain>
    </source>
</reference>
<keyword evidence="4" id="KW-0378">Hydrolase</keyword>
<dbReference type="PANTHER" id="PTHR11080">
    <property type="entry name" value="PYRAZINAMIDASE/NICOTINAMIDASE"/>
    <property type="match status" value="1"/>
</dbReference>
<keyword evidence="2" id="KW-0662">Pyridine nucleotide biosynthesis</keyword>
<evidence type="ECO:0000256" key="6">
    <source>
        <dbReference type="ARBA" id="ARBA00039017"/>
    </source>
</evidence>
<comment type="pathway">
    <text evidence="5">Cofactor biosynthesis; nicotinate biosynthesis; nicotinate from nicotinamide: step 1/1.</text>
</comment>
<keyword evidence="10" id="KW-1185">Reference proteome</keyword>
<dbReference type="Pfam" id="PF00857">
    <property type="entry name" value="Isochorismatase"/>
    <property type="match status" value="1"/>
</dbReference>
<evidence type="ECO:0000256" key="7">
    <source>
        <dbReference type="ARBA" id="ARBA00043224"/>
    </source>
</evidence>
<comment type="caution">
    <text evidence="9">The sequence shown here is derived from an EMBL/GenBank/DDBJ whole genome shotgun (WGS) entry which is preliminary data.</text>
</comment>
<dbReference type="InterPro" id="IPR052347">
    <property type="entry name" value="Isochorismatase_Nicotinamidase"/>
</dbReference>